<dbReference type="Pfam" id="PF13639">
    <property type="entry name" value="zf-RING_2"/>
    <property type="match status" value="1"/>
</dbReference>
<comment type="catalytic activity">
    <reaction evidence="1">
        <text>S-ubiquitinyl-[E2 ubiquitin-conjugating enzyme]-L-cysteine + [acceptor protein]-L-lysine = [E2 ubiquitin-conjugating enzyme]-L-cysteine + N(6)-ubiquitinyl-[acceptor protein]-L-lysine.</text>
        <dbReference type="EC" id="2.3.2.27"/>
    </reaction>
</comment>
<evidence type="ECO:0000256" key="7">
    <source>
        <dbReference type="ARBA" id="ARBA00022786"/>
    </source>
</evidence>
<dbReference type="GO" id="GO:0010738">
    <property type="term" value="P:regulation of protein kinase A signaling"/>
    <property type="evidence" value="ECO:0007669"/>
    <property type="project" value="TreeGrafter"/>
</dbReference>
<gene>
    <name evidence="12" type="primary">PJA2</name>
</gene>
<dbReference type="PROSITE" id="PS50089">
    <property type="entry name" value="ZF_RING_2"/>
    <property type="match status" value="1"/>
</dbReference>
<dbReference type="InterPro" id="IPR001841">
    <property type="entry name" value="Znf_RING"/>
</dbReference>
<dbReference type="GO" id="GO:0016567">
    <property type="term" value="P:protein ubiquitination"/>
    <property type="evidence" value="ECO:0007669"/>
    <property type="project" value="TreeGrafter"/>
</dbReference>
<dbReference type="GO" id="GO:0008270">
    <property type="term" value="F:zinc ion binding"/>
    <property type="evidence" value="ECO:0007669"/>
    <property type="project" value="UniProtKB-KW"/>
</dbReference>
<keyword evidence="7" id="KW-0833">Ubl conjugation pathway</keyword>
<dbReference type="PANTHER" id="PTHR15710">
    <property type="entry name" value="E3 UBIQUITIN-PROTEIN LIGASE PRAJA"/>
    <property type="match status" value="1"/>
</dbReference>
<dbReference type="InterPro" id="IPR013083">
    <property type="entry name" value="Znf_RING/FYVE/PHD"/>
</dbReference>
<dbReference type="GO" id="GO:0005737">
    <property type="term" value="C:cytoplasm"/>
    <property type="evidence" value="ECO:0007669"/>
    <property type="project" value="TreeGrafter"/>
</dbReference>
<evidence type="ECO:0000256" key="2">
    <source>
        <dbReference type="ARBA" id="ARBA00012483"/>
    </source>
</evidence>
<feature type="domain" description="RING-type" evidence="11">
    <location>
        <begin position="571"/>
        <end position="612"/>
    </location>
</feature>
<organism evidence="12 13">
    <name type="scientific">Marmota marmota marmota</name>
    <name type="common">Alpine marmot</name>
    <dbReference type="NCBI Taxonomy" id="9994"/>
    <lineage>
        <taxon>Eukaryota</taxon>
        <taxon>Metazoa</taxon>
        <taxon>Chordata</taxon>
        <taxon>Craniata</taxon>
        <taxon>Vertebrata</taxon>
        <taxon>Euteleostomi</taxon>
        <taxon>Mammalia</taxon>
        <taxon>Eutheria</taxon>
        <taxon>Euarchontoglires</taxon>
        <taxon>Glires</taxon>
        <taxon>Rodentia</taxon>
        <taxon>Sciuromorpha</taxon>
        <taxon>Sciuridae</taxon>
        <taxon>Xerinae</taxon>
        <taxon>Marmotini</taxon>
        <taxon>Marmota</taxon>
    </lineage>
</organism>
<name>A0A8C5Z574_MARMA</name>
<keyword evidence="6 9" id="KW-0863">Zinc-finger</keyword>
<dbReference type="CDD" id="cd16465">
    <property type="entry name" value="RING-H2_PJA1_2"/>
    <property type="match status" value="1"/>
</dbReference>
<protein>
    <recommendedName>
        <fullName evidence="2">RING-type E3 ubiquitin transferase</fullName>
        <ecNumber evidence="2">2.3.2.27</ecNumber>
    </recommendedName>
</protein>
<dbReference type="Proteomes" id="UP000694407">
    <property type="component" value="Unplaced"/>
</dbReference>
<evidence type="ECO:0000256" key="5">
    <source>
        <dbReference type="ARBA" id="ARBA00022723"/>
    </source>
</evidence>
<dbReference type="GO" id="GO:0061630">
    <property type="term" value="F:ubiquitin protein ligase activity"/>
    <property type="evidence" value="ECO:0007669"/>
    <property type="project" value="UniProtKB-EC"/>
</dbReference>
<keyword evidence="13" id="KW-1185">Reference proteome</keyword>
<reference evidence="12" key="2">
    <citation type="submission" date="2025-09" db="UniProtKB">
        <authorList>
            <consortium name="Ensembl"/>
        </authorList>
    </citation>
    <scope>IDENTIFICATION</scope>
</reference>
<evidence type="ECO:0000259" key="11">
    <source>
        <dbReference type="PROSITE" id="PS50089"/>
    </source>
</evidence>
<dbReference type="Gene3D" id="3.30.40.10">
    <property type="entry name" value="Zinc/RING finger domain, C3HC4 (zinc finger)"/>
    <property type="match status" value="1"/>
</dbReference>
<feature type="compositionally biased region" description="Basic and acidic residues" evidence="10">
    <location>
        <begin position="253"/>
        <end position="277"/>
    </location>
</feature>
<keyword evidence="5" id="KW-0479">Metal-binding</keyword>
<proteinExistence type="predicted"/>
<accession>A0A8C5Z574</accession>
<dbReference type="EC" id="2.3.2.27" evidence="2"/>
<keyword evidence="8" id="KW-0862">Zinc</keyword>
<evidence type="ECO:0000256" key="6">
    <source>
        <dbReference type="ARBA" id="ARBA00022771"/>
    </source>
</evidence>
<evidence type="ECO:0000313" key="13">
    <source>
        <dbReference type="Proteomes" id="UP000694407"/>
    </source>
</evidence>
<dbReference type="SUPFAM" id="SSF57850">
    <property type="entry name" value="RING/U-box"/>
    <property type="match status" value="1"/>
</dbReference>
<dbReference type="SMART" id="SM00184">
    <property type="entry name" value="RING"/>
    <property type="match status" value="1"/>
</dbReference>
<evidence type="ECO:0000256" key="3">
    <source>
        <dbReference type="ARBA" id="ARBA00022553"/>
    </source>
</evidence>
<feature type="region of interest" description="Disordered" evidence="10">
    <location>
        <begin position="247"/>
        <end position="285"/>
    </location>
</feature>
<feature type="compositionally biased region" description="Low complexity" evidence="10">
    <location>
        <begin position="636"/>
        <end position="645"/>
    </location>
</feature>
<dbReference type="Ensembl" id="ENSMMMT00000010997.1">
    <property type="protein sequence ID" value="ENSMMMP00000009644.1"/>
    <property type="gene ID" value="ENSMMMG00000008527.1"/>
</dbReference>
<feature type="compositionally biased region" description="Basic and acidic residues" evidence="10">
    <location>
        <begin position="1"/>
        <end position="10"/>
    </location>
</feature>
<evidence type="ECO:0000256" key="8">
    <source>
        <dbReference type="ARBA" id="ARBA00022833"/>
    </source>
</evidence>
<evidence type="ECO:0000256" key="10">
    <source>
        <dbReference type="SAM" id="MobiDB-lite"/>
    </source>
</evidence>
<sequence length="645" mass="71370">MSQYTEKEPSAMDQDSNKAGWPKPAGGYQTITGRRYGRRHAYVSFKPCMTRHERSLGRAGDDYEVLELDDVPKENSSGSSALDQAHSLPNEPIFEKSETEIPTCGTALDQTIESSTPAAAVHQSEEGREILGSSENVPNHSEGEYTPGACNASSVQNGIALVHTDSYDPEGKHGEDNDHLQLSVQVVEDDKYQDALGNTVIELENGEAEAYNGLSPVPSLNCEIRDEFEVLDSAPLVKNSTGDTEFVHQNSQELKRSSSEDEVVRKKQDNTDQERQTENSTEDATCIPERICSEQNGSDRDKNHGSSPEQVVRPKVRKVISASQVDQEVGFNRHEAKQRSVQRWREALEVEESGSDDPLIKCEEYDGEHDCMFLDPPYSRVTQRETEHHHVTPESGATAGRQEVRDNSFWNGCGDYYQLYDKDEDREQTSLEEGEIPWLQYNEVNESSSDEGNEPANEFAQPEAFMLDGNNNLEDDSSVSEDLDVDWSLFDGFADGLGVAEAISYVDPQFLTYMALEERLAQAMETALAHLESLAVDVEVANPPASKESIDGLPETLVLEDHTAIGQEQCCPICCSEYIKDDIATELPCHHFFHKPCVSIWLQKSGTCPVCRRHFPPAVIEASAAASSEPDPDAPPSNDSTAEAP</sequence>
<dbReference type="FunFam" id="3.30.40.10:FF:000152">
    <property type="entry name" value="E3 ubiquitin-protein ligase Praja-1 isoform X1"/>
    <property type="match status" value="1"/>
</dbReference>
<evidence type="ECO:0000256" key="9">
    <source>
        <dbReference type="PROSITE-ProRule" id="PRU00175"/>
    </source>
</evidence>
<evidence type="ECO:0000256" key="4">
    <source>
        <dbReference type="ARBA" id="ARBA00022679"/>
    </source>
</evidence>
<evidence type="ECO:0000256" key="1">
    <source>
        <dbReference type="ARBA" id="ARBA00000900"/>
    </source>
</evidence>
<evidence type="ECO:0000313" key="12">
    <source>
        <dbReference type="Ensembl" id="ENSMMMP00000009644.1"/>
    </source>
</evidence>
<feature type="region of interest" description="Disordered" evidence="10">
    <location>
        <begin position="67"/>
        <end position="94"/>
    </location>
</feature>
<dbReference type="AlphaFoldDB" id="A0A8C5Z574"/>
<reference evidence="12" key="1">
    <citation type="submission" date="2025-08" db="UniProtKB">
        <authorList>
            <consortium name="Ensembl"/>
        </authorList>
    </citation>
    <scope>IDENTIFICATION</scope>
</reference>
<dbReference type="GeneTree" id="ENSGT00940000154585"/>
<dbReference type="PANTHER" id="PTHR15710:SF5">
    <property type="entry name" value="E3 UBIQUITIN-PROTEIN LIGASE PRAJA-2"/>
    <property type="match status" value="1"/>
</dbReference>
<feature type="region of interest" description="Disordered" evidence="10">
    <location>
        <begin position="1"/>
        <end position="33"/>
    </location>
</feature>
<keyword evidence="3" id="KW-0597">Phosphoprotein</keyword>
<feature type="region of interest" description="Disordered" evidence="10">
    <location>
        <begin position="622"/>
        <end position="645"/>
    </location>
</feature>
<keyword evidence="4" id="KW-0808">Transferase</keyword>